<organism evidence="2 3">
    <name type="scientific">Nocardia niwae</name>
    <dbReference type="NCBI Taxonomy" id="626084"/>
    <lineage>
        <taxon>Bacteria</taxon>
        <taxon>Bacillati</taxon>
        <taxon>Actinomycetota</taxon>
        <taxon>Actinomycetes</taxon>
        <taxon>Mycobacteriales</taxon>
        <taxon>Nocardiaceae</taxon>
        <taxon>Nocardia</taxon>
    </lineage>
</organism>
<evidence type="ECO:0000313" key="3">
    <source>
        <dbReference type="Proteomes" id="UP001550535"/>
    </source>
</evidence>
<gene>
    <name evidence="2" type="ORF">ABZ507_07390</name>
</gene>
<feature type="domain" description="AB hydrolase-1" evidence="1">
    <location>
        <begin position="7"/>
        <end position="243"/>
    </location>
</feature>
<keyword evidence="2" id="KW-0378">Hydrolase</keyword>
<dbReference type="Proteomes" id="UP001550535">
    <property type="component" value="Unassembled WGS sequence"/>
</dbReference>
<protein>
    <submittedName>
        <fullName evidence="2">Alpha/beta hydrolase</fullName>
    </submittedName>
</protein>
<dbReference type="PANTHER" id="PTHR43798">
    <property type="entry name" value="MONOACYLGLYCEROL LIPASE"/>
    <property type="match status" value="1"/>
</dbReference>
<dbReference type="SUPFAM" id="SSF53474">
    <property type="entry name" value="alpha/beta-Hydrolases"/>
    <property type="match status" value="1"/>
</dbReference>
<dbReference type="Pfam" id="PF12697">
    <property type="entry name" value="Abhydrolase_6"/>
    <property type="match status" value="1"/>
</dbReference>
<dbReference type="InterPro" id="IPR000073">
    <property type="entry name" value="AB_hydrolase_1"/>
</dbReference>
<accession>A0ABV2X6X9</accession>
<dbReference type="RefSeq" id="WP_357808607.1">
    <property type="nucleotide sequence ID" value="NZ_JBEYBM010000022.1"/>
</dbReference>
<evidence type="ECO:0000259" key="1">
    <source>
        <dbReference type="Pfam" id="PF12697"/>
    </source>
</evidence>
<sequence length="253" mass="27256">MTAKEPLLLLHGVTMSANVWCDVAGLMTEFDLIIPTAPGHRGGPRMDGPASISKLVDHAERLLDGKGLKSVHIAGNSLGGWVAIELARRGRARSVCAFSPAGFWTDGTQDKAVPTGKIRHAMRVARRAEPIVPLLFGAAWMRRFATREVAQHGDRLSRMQAVAIVQDMIECDAADDLLNTAESVAPLHDLPCPITLAWADEDRIFPPEIHGITARSRIPGGRYVALRDVGHVPMIDDPGLCAATIRAAVETSV</sequence>
<dbReference type="GO" id="GO:0016787">
    <property type="term" value="F:hydrolase activity"/>
    <property type="evidence" value="ECO:0007669"/>
    <property type="project" value="UniProtKB-KW"/>
</dbReference>
<dbReference type="Gene3D" id="3.40.50.1820">
    <property type="entry name" value="alpha/beta hydrolase"/>
    <property type="match status" value="1"/>
</dbReference>
<dbReference type="PANTHER" id="PTHR43798:SF5">
    <property type="entry name" value="MONOACYLGLYCEROL LIPASE ABHD6"/>
    <property type="match status" value="1"/>
</dbReference>
<keyword evidence="3" id="KW-1185">Reference proteome</keyword>
<dbReference type="InterPro" id="IPR029058">
    <property type="entry name" value="AB_hydrolase_fold"/>
</dbReference>
<proteinExistence type="predicted"/>
<dbReference type="InterPro" id="IPR050266">
    <property type="entry name" value="AB_hydrolase_sf"/>
</dbReference>
<dbReference type="EMBL" id="JBEYBR010000013">
    <property type="protein sequence ID" value="MEU2121648.1"/>
    <property type="molecule type" value="Genomic_DNA"/>
</dbReference>
<name>A0ABV2X6X9_9NOCA</name>
<evidence type="ECO:0000313" key="2">
    <source>
        <dbReference type="EMBL" id="MEU2121648.1"/>
    </source>
</evidence>
<reference evidence="2 3" key="1">
    <citation type="submission" date="2024-06" db="EMBL/GenBank/DDBJ databases">
        <title>The Natural Products Discovery Center: Release of the First 8490 Sequenced Strains for Exploring Actinobacteria Biosynthetic Diversity.</title>
        <authorList>
            <person name="Kalkreuter E."/>
            <person name="Kautsar S.A."/>
            <person name="Yang D."/>
            <person name="Bader C.D."/>
            <person name="Teijaro C.N."/>
            <person name="Fluegel L."/>
            <person name="Davis C.M."/>
            <person name="Simpson J.R."/>
            <person name="Lauterbach L."/>
            <person name="Steele A.D."/>
            <person name="Gui C."/>
            <person name="Meng S."/>
            <person name="Li G."/>
            <person name="Viehrig K."/>
            <person name="Ye F."/>
            <person name="Su P."/>
            <person name="Kiefer A.F."/>
            <person name="Nichols A."/>
            <person name="Cepeda A.J."/>
            <person name="Yan W."/>
            <person name="Fan B."/>
            <person name="Jiang Y."/>
            <person name="Adhikari A."/>
            <person name="Zheng C.-J."/>
            <person name="Schuster L."/>
            <person name="Cowan T.M."/>
            <person name="Smanski M.J."/>
            <person name="Chevrette M.G."/>
            <person name="De Carvalho L.P.S."/>
            <person name="Shen B."/>
        </authorList>
    </citation>
    <scope>NUCLEOTIDE SEQUENCE [LARGE SCALE GENOMIC DNA]</scope>
    <source>
        <strain evidence="2 3">NPDC019434</strain>
    </source>
</reference>
<comment type="caution">
    <text evidence="2">The sequence shown here is derived from an EMBL/GenBank/DDBJ whole genome shotgun (WGS) entry which is preliminary data.</text>
</comment>